<evidence type="ECO:0000313" key="2">
    <source>
        <dbReference type="EMBL" id="EGZ18725.1"/>
    </source>
</evidence>
<protein>
    <submittedName>
        <fullName evidence="2">Uncharacterized protein</fullName>
    </submittedName>
</protein>
<dbReference type="Proteomes" id="UP000002640">
    <property type="component" value="Unassembled WGS sequence"/>
</dbReference>
<gene>
    <name evidence="2" type="ORF">PHYSODRAFT_332470</name>
</gene>
<proteinExistence type="predicted"/>
<feature type="compositionally biased region" description="Basic residues" evidence="1">
    <location>
        <begin position="1"/>
        <end position="10"/>
    </location>
</feature>
<dbReference type="EMBL" id="JH159154">
    <property type="protein sequence ID" value="EGZ18725.1"/>
    <property type="molecule type" value="Genomic_DNA"/>
</dbReference>
<sequence length="258" mass="29692">MTRALGKRRAQTFAVGESGPRRMPTKRQRTNMTAYEEVCFLLSETHLSEDPEVTTVKCKLVSVLVNPPDDGEKAAIAAFVAEIERSVRMLHQIRMEGSRLSNLHFLRCIEEDLPLPAFKREFFARCLAGAGLHRFSATHERWDPELYRTIVQYRSARAETAGYEQPRIAYWSASKNAMAEDMLTNATVIMKEQYYKRTVSYCKLRFNIASNSEMYWQFKEAYEFVGGVSGPIREVAAHLREFLKTQPTAKNIEEKKAY</sequence>
<organism evidence="2 3">
    <name type="scientific">Phytophthora sojae (strain P6497)</name>
    <name type="common">Soybean stem and root rot agent</name>
    <name type="synonym">Phytophthora megasperma f. sp. glycines</name>
    <dbReference type="NCBI Taxonomy" id="1094619"/>
    <lineage>
        <taxon>Eukaryota</taxon>
        <taxon>Sar</taxon>
        <taxon>Stramenopiles</taxon>
        <taxon>Oomycota</taxon>
        <taxon>Peronosporomycetes</taxon>
        <taxon>Peronosporales</taxon>
        <taxon>Peronosporaceae</taxon>
        <taxon>Phytophthora</taxon>
    </lineage>
</organism>
<evidence type="ECO:0000256" key="1">
    <source>
        <dbReference type="SAM" id="MobiDB-lite"/>
    </source>
</evidence>
<dbReference type="RefSeq" id="XP_009527783.1">
    <property type="nucleotide sequence ID" value="XM_009529488.1"/>
</dbReference>
<dbReference type="KEGG" id="psoj:PHYSODRAFT_332470"/>
<accession>G4ZI88</accession>
<feature type="region of interest" description="Disordered" evidence="1">
    <location>
        <begin position="1"/>
        <end position="28"/>
    </location>
</feature>
<dbReference type="GeneID" id="20646472"/>
<reference evidence="2 3" key="1">
    <citation type="journal article" date="2006" name="Science">
        <title>Phytophthora genome sequences uncover evolutionary origins and mechanisms of pathogenesis.</title>
        <authorList>
            <person name="Tyler B.M."/>
            <person name="Tripathy S."/>
            <person name="Zhang X."/>
            <person name="Dehal P."/>
            <person name="Jiang R.H."/>
            <person name="Aerts A."/>
            <person name="Arredondo F.D."/>
            <person name="Baxter L."/>
            <person name="Bensasson D."/>
            <person name="Beynon J.L."/>
            <person name="Chapman J."/>
            <person name="Damasceno C.M."/>
            <person name="Dorrance A.E."/>
            <person name="Dou D."/>
            <person name="Dickerman A.W."/>
            <person name="Dubchak I.L."/>
            <person name="Garbelotto M."/>
            <person name="Gijzen M."/>
            <person name="Gordon S.G."/>
            <person name="Govers F."/>
            <person name="Grunwald N.J."/>
            <person name="Huang W."/>
            <person name="Ivors K.L."/>
            <person name="Jones R.W."/>
            <person name="Kamoun S."/>
            <person name="Krampis K."/>
            <person name="Lamour K.H."/>
            <person name="Lee M.K."/>
            <person name="McDonald W.H."/>
            <person name="Medina M."/>
            <person name="Meijer H.J."/>
            <person name="Nordberg E.K."/>
            <person name="Maclean D.J."/>
            <person name="Ospina-Giraldo M.D."/>
            <person name="Morris P.F."/>
            <person name="Phuntumart V."/>
            <person name="Putnam N.H."/>
            <person name="Rash S."/>
            <person name="Rose J.K."/>
            <person name="Sakihama Y."/>
            <person name="Salamov A.A."/>
            <person name="Savidor A."/>
            <person name="Scheuring C.F."/>
            <person name="Smith B.M."/>
            <person name="Sobral B.W."/>
            <person name="Terry A."/>
            <person name="Torto-Alalibo T.A."/>
            <person name="Win J."/>
            <person name="Xu Z."/>
            <person name="Zhang H."/>
            <person name="Grigoriev I.V."/>
            <person name="Rokhsar D.S."/>
            <person name="Boore J.L."/>
        </authorList>
    </citation>
    <scope>NUCLEOTIDE SEQUENCE [LARGE SCALE GENOMIC DNA]</scope>
    <source>
        <strain evidence="2 3">P6497</strain>
    </source>
</reference>
<dbReference type="AlphaFoldDB" id="G4ZI88"/>
<evidence type="ECO:0000313" key="3">
    <source>
        <dbReference type="Proteomes" id="UP000002640"/>
    </source>
</evidence>
<keyword evidence="3" id="KW-1185">Reference proteome</keyword>
<dbReference type="InParanoid" id="G4ZI88"/>
<name>G4ZI88_PHYSP</name>